<reference evidence="3 4" key="1">
    <citation type="submission" date="2019-04" db="EMBL/GenBank/DDBJ databases">
        <authorList>
            <person name="Liu Q."/>
            <person name="Xin Y.-H."/>
        </authorList>
    </citation>
    <scope>NUCLEOTIDE SEQUENCE [LARGE SCALE GENOMIC DNA]</scope>
    <source>
        <strain evidence="3 4">AM23</strain>
    </source>
</reference>
<evidence type="ECO:0000313" key="4">
    <source>
        <dbReference type="Proteomes" id="UP000305233"/>
    </source>
</evidence>
<proteinExistence type="predicted"/>
<comment type="caution">
    <text evidence="3">The sequence shown here is derived from an EMBL/GenBank/DDBJ whole genome shotgun (WGS) entry which is preliminary data.</text>
</comment>
<keyword evidence="4" id="KW-1185">Reference proteome</keyword>
<dbReference type="AlphaFoldDB" id="A0A4S5E2X4"/>
<keyword evidence="2" id="KW-0732">Signal</keyword>
<organism evidence="3 4">
    <name type="scientific">Arthrobacter echini</name>
    <dbReference type="NCBI Taxonomy" id="1529066"/>
    <lineage>
        <taxon>Bacteria</taxon>
        <taxon>Bacillati</taxon>
        <taxon>Actinomycetota</taxon>
        <taxon>Actinomycetes</taxon>
        <taxon>Micrococcales</taxon>
        <taxon>Micrococcaceae</taxon>
        <taxon>Arthrobacter</taxon>
    </lineage>
</organism>
<evidence type="ECO:0000256" key="1">
    <source>
        <dbReference type="SAM" id="MobiDB-lite"/>
    </source>
</evidence>
<feature type="region of interest" description="Disordered" evidence="1">
    <location>
        <begin position="25"/>
        <end position="60"/>
    </location>
</feature>
<feature type="chain" id="PRO_5039048920" evidence="2">
    <location>
        <begin position="26"/>
        <end position="142"/>
    </location>
</feature>
<gene>
    <name evidence="3" type="ORF">E8P82_10765</name>
</gene>
<dbReference type="Proteomes" id="UP000305233">
    <property type="component" value="Unassembled WGS sequence"/>
</dbReference>
<evidence type="ECO:0000313" key="3">
    <source>
        <dbReference type="EMBL" id="THJ65765.1"/>
    </source>
</evidence>
<name>A0A4S5E2X4_9MICC</name>
<feature type="signal peptide" evidence="2">
    <location>
        <begin position="1"/>
        <end position="25"/>
    </location>
</feature>
<dbReference type="OrthoDB" id="3786257at2"/>
<evidence type="ECO:0000256" key="2">
    <source>
        <dbReference type="SAM" id="SignalP"/>
    </source>
</evidence>
<sequence length="142" mass="14385">MTRRMRVGVPAVTLLLAALLSGCTAQNEPEPGGEPTPATPSSAGTSVAADPVTGTYTGTTTFDLGPAPEGATTISITLMCLSPGTFGVEGGGEALCDDGVNEEAPGATTIWSLPLSAGQESTEVTTSDPDATYQVRIFYKTD</sequence>
<protein>
    <submittedName>
        <fullName evidence="3">Uncharacterized protein</fullName>
    </submittedName>
</protein>
<accession>A0A4S5E2X4</accession>
<dbReference type="EMBL" id="SSWH01000009">
    <property type="protein sequence ID" value="THJ65765.1"/>
    <property type="molecule type" value="Genomic_DNA"/>
</dbReference>
<dbReference type="PROSITE" id="PS51257">
    <property type="entry name" value="PROKAR_LIPOPROTEIN"/>
    <property type="match status" value="1"/>
</dbReference>